<keyword evidence="1" id="KW-0472">Membrane</keyword>
<reference evidence="2" key="1">
    <citation type="submission" date="2017-07" db="EMBL/GenBank/DDBJ databases">
        <title>Taro Niue Genome Assembly and Annotation.</title>
        <authorList>
            <person name="Atibalentja N."/>
            <person name="Keating K."/>
            <person name="Fields C.J."/>
        </authorList>
    </citation>
    <scope>NUCLEOTIDE SEQUENCE</scope>
    <source>
        <strain evidence="2">Niue_2</strain>
        <tissue evidence="2">Leaf</tissue>
    </source>
</reference>
<keyword evidence="1" id="KW-1133">Transmembrane helix</keyword>
<keyword evidence="1" id="KW-0812">Transmembrane</keyword>
<sequence length="125" mass="14230">MAGEHAQMHELQQTVQGLTQALNNVIQASARNGAKDLYGNFQRINPPRLVEQRRYTHQWDSTRVMNDLESVSEVALVLWSLIVIALDFFFNVMMSLSPMYCLRISGCNSLSDFIMKSRVIPIISI</sequence>
<gene>
    <name evidence="2" type="ORF">Taro_030152</name>
</gene>
<dbReference type="EMBL" id="NMUH01002054">
    <property type="protein sequence ID" value="MQL97466.1"/>
    <property type="molecule type" value="Genomic_DNA"/>
</dbReference>
<organism evidence="2 3">
    <name type="scientific">Colocasia esculenta</name>
    <name type="common">Wild taro</name>
    <name type="synonym">Arum esculentum</name>
    <dbReference type="NCBI Taxonomy" id="4460"/>
    <lineage>
        <taxon>Eukaryota</taxon>
        <taxon>Viridiplantae</taxon>
        <taxon>Streptophyta</taxon>
        <taxon>Embryophyta</taxon>
        <taxon>Tracheophyta</taxon>
        <taxon>Spermatophyta</taxon>
        <taxon>Magnoliopsida</taxon>
        <taxon>Liliopsida</taxon>
        <taxon>Araceae</taxon>
        <taxon>Aroideae</taxon>
        <taxon>Colocasieae</taxon>
        <taxon>Colocasia</taxon>
    </lineage>
</organism>
<evidence type="ECO:0000256" key="1">
    <source>
        <dbReference type="SAM" id="Phobius"/>
    </source>
</evidence>
<feature type="non-terminal residue" evidence="2">
    <location>
        <position position="125"/>
    </location>
</feature>
<feature type="transmembrane region" description="Helical" evidence="1">
    <location>
        <begin position="74"/>
        <end position="94"/>
    </location>
</feature>
<proteinExistence type="predicted"/>
<evidence type="ECO:0000313" key="2">
    <source>
        <dbReference type="EMBL" id="MQL97466.1"/>
    </source>
</evidence>
<evidence type="ECO:0000313" key="3">
    <source>
        <dbReference type="Proteomes" id="UP000652761"/>
    </source>
</evidence>
<dbReference type="OrthoDB" id="1738534at2759"/>
<name>A0A843VR52_COLES</name>
<comment type="caution">
    <text evidence="2">The sequence shown here is derived from an EMBL/GenBank/DDBJ whole genome shotgun (WGS) entry which is preliminary data.</text>
</comment>
<protein>
    <submittedName>
        <fullName evidence="2">Uncharacterized protein</fullName>
    </submittedName>
</protein>
<accession>A0A843VR52</accession>
<dbReference type="AlphaFoldDB" id="A0A843VR52"/>
<keyword evidence="3" id="KW-1185">Reference proteome</keyword>
<dbReference type="Proteomes" id="UP000652761">
    <property type="component" value="Unassembled WGS sequence"/>
</dbReference>